<dbReference type="AlphaFoldDB" id="A0A1V6NZ00"/>
<proteinExistence type="predicted"/>
<dbReference type="Proteomes" id="UP000191408">
    <property type="component" value="Unassembled WGS sequence"/>
</dbReference>
<reference evidence="2" key="1">
    <citation type="journal article" date="2017" name="Nat. Microbiol.">
        <title>Global analysis of biosynthetic gene clusters reveals vast potential of secondary metabolite production in Penicillium species.</title>
        <authorList>
            <person name="Nielsen J.C."/>
            <person name="Grijseels S."/>
            <person name="Prigent S."/>
            <person name="Ji B."/>
            <person name="Dainat J."/>
            <person name="Nielsen K.F."/>
            <person name="Frisvad J.C."/>
            <person name="Workman M."/>
            <person name="Nielsen J."/>
        </authorList>
    </citation>
    <scope>NUCLEOTIDE SEQUENCE [LARGE SCALE GENOMIC DNA]</scope>
    <source>
        <strain evidence="2">IBT 4502</strain>
    </source>
</reference>
<comment type="caution">
    <text evidence="1">The sequence shown here is derived from an EMBL/GenBank/DDBJ whole genome shotgun (WGS) entry which is preliminary data.</text>
</comment>
<keyword evidence="2" id="KW-1185">Reference proteome</keyword>
<evidence type="ECO:0000313" key="2">
    <source>
        <dbReference type="Proteomes" id="UP000191408"/>
    </source>
</evidence>
<evidence type="ECO:0000313" key="1">
    <source>
        <dbReference type="EMBL" id="OQD69772.1"/>
    </source>
</evidence>
<organism evidence="1 2">
    <name type="scientific">Penicillium polonicum</name>
    <dbReference type="NCBI Taxonomy" id="60169"/>
    <lineage>
        <taxon>Eukaryota</taxon>
        <taxon>Fungi</taxon>
        <taxon>Dikarya</taxon>
        <taxon>Ascomycota</taxon>
        <taxon>Pezizomycotina</taxon>
        <taxon>Eurotiomycetes</taxon>
        <taxon>Eurotiomycetidae</taxon>
        <taxon>Eurotiales</taxon>
        <taxon>Aspergillaceae</taxon>
        <taxon>Penicillium</taxon>
    </lineage>
</organism>
<name>A0A1V6NZ00_PENPO</name>
<protein>
    <submittedName>
        <fullName evidence="1">Uncharacterized protein</fullName>
    </submittedName>
</protein>
<gene>
    <name evidence="1" type="ORF">PENPOL_c002G04345</name>
</gene>
<dbReference type="EMBL" id="MDYM01000002">
    <property type="protein sequence ID" value="OQD69772.1"/>
    <property type="molecule type" value="Genomic_DNA"/>
</dbReference>
<accession>A0A1V6NZ00</accession>
<sequence length="123" mass="13659">MAHGSCFNPGAFSTACLVHRTTIQRLPFFHRPPGLTSIQRSAPANDSFASSIQSYTLGEPVLVRHPSQSLAQNQRWILHSGSAMRVLFQHMQDLQAEDVRASATEEPFGEGKAKVVDQWLNKE</sequence>